<keyword evidence="2" id="KW-0472">Membrane</keyword>
<keyword evidence="2" id="KW-1133">Transmembrane helix</keyword>
<accession>A0A316IBV4</accession>
<name>A0A316IBV4_9PSEU</name>
<comment type="caution">
    <text evidence="4">The sequence shown here is derived from an EMBL/GenBank/DDBJ whole genome shotgun (WGS) entry which is preliminary data.</text>
</comment>
<dbReference type="InterPro" id="IPR028087">
    <property type="entry name" value="Tad_N"/>
</dbReference>
<feature type="transmembrane region" description="Helical" evidence="2">
    <location>
        <begin position="12"/>
        <end position="40"/>
    </location>
</feature>
<feature type="domain" description="Putative Flp pilus-assembly TadG-like N-terminal" evidence="3">
    <location>
        <begin position="11"/>
        <end position="57"/>
    </location>
</feature>
<protein>
    <submittedName>
        <fullName evidence="4">Secretion/DNA translocation related TadE-like protein</fullName>
    </submittedName>
</protein>
<evidence type="ECO:0000256" key="2">
    <source>
        <dbReference type="SAM" id="Phobius"/>
    </source>
</evidence>
<dbReference type="InterPro" id="IPR021202">
    <property type="entry name" value="Rv3654c-like"/>
</dbReference>
<evidence type="ECO:0000313" key="5">
    <source>
        <dbReference type="Proteomes" id="UP000246005"/>
    </source>
</evidence>
<gene>
    <name evidence="4" type="ORF">C8D88_1011057</name>
</gene>
<dbReference type="NCBIfam" id="TIGR03816">
    <property type="entry name" value="tadE_like_DECH"/>
    <property type="match status" value="1"/>
</dbReference>
<dbReference type="RefSeq" id="WP_109631055.1">
    <property type="nucleotide sequence ID" value="NZ_QGHB01000001.1"/>
</dbReference>
<proteinExistence type="predicted"/>
<dbReference type="Proteomes" id="UP000246005">
    <property type="component" value="Unassembled WGS sequence"/>
</dbReference>
<dbReference type="AlphaFoldDB" id="A0A316IBV4"/>
<feature type="region of interest" description="Disordered" evidence="1">
    <location>
        <begin position="103"/>
        <end position="141"/>
    </location>
</feature>
<evidence type="ECO:0000259" key="3">
    <source>
        <dbReference type="Pfam" id="PF13400"/>
    </source>
</evidence>
<evidence type="ECO:0000256" key="1">
    <source>
        <dbReference type="SAM" id="MobiDB-lite"/>
    </source>
</evidence>
<keyword evidence="2" id="KW-0812">Transmembrane</keyword>
<dbReference type="EMBL" id="QGHB01000001">
    <property type="protein sequence ID" value="PWK91027.1"/>
    <property type="molecule type" value="Genomic_DNA"/>
</dbReference>
<dbReference type="Pfam" id="PF13400">
    <property type="entry name" value="Tad"/>
    <property type="match status" value="1"/>
</dbReference>
<organism evidence="4 5">
    <name type="scientific">Lentzea atacamensis</name>
    <dbReference type="NCBI Taxonomy" id="531938"/>
    <lineage>
        <taxon>Bacteria</taxon>
        <taxon>Bacillati</taxon>
        <taxon>Actinomycetota</taxon>
        <taxon>Actinomycetes</taxon>
        <taxon>Pseudonocardiales</taxon>
        <taxon>Pseudonocardiaceae</taxon>
        <taxon>Lentzea</taxon>
    </lineage>
</organism>
<reference evidence="4 5" key="1">
    <citation type="submission" date="2018-05" db="EMBL/GenBank/DDBJ databases">
        <title>Genomic Encyclopedia of Type Strains, Phase IV (KMG-IV): sequencing the most valuable type-strain genomes for metagenomic binning, comparative biology and taxonomic classification.</title>
        <authorList>
            <person name="Goeker M."/>
        </authorList>
    </citation>
    <scope>NUCLEOTIDE SEQUENCE [LARGE SCALE GENOMIC DNA]</scope>
    <source>
        <strain evidence="4 5">DSM 45480</strain>
    </source>
</reference>
<sequence>MNGEAPGDECGSAAVSGVVAMLLLIIVTITGVQVGAAVVVRHRVTGAADLAALAGASSLPQGAESACEQAKRVAQSNGAALESCSVSGWEVVVSVSAVTPFGPVSARSRAGPAEDQSVWSATSGHLRAVSGLTPAPGHAER</sequence>
<evidence type="ECO:0000313" key="4">
    <source>
        <dbReference type="EMBL" id="PWK91027.1"/>
    </source>
</evidence>